<keyword evidence="1" id="KW-0378">Hydrolase</keyword>
<organism evidence="6 7">
    <name type="scientific">Mangrovihabitans endophyticus</name>
    <dbReference type="NCBI Taxonomy" id="1751298"/>
    <lineage>
        <taxon>Bacteria</taxon>
        <taxon>Bacillati</taxon>
        <taxon>Actinomycetota</taxon>
        <taxon>Actinomycetes</taxon>
        <taxon>Micromonosporales</taxon>
        <taxon>Micromonosporaceae</taxon>
        <taxon>Mangrovihabitans</taxon>
    </lineage>
</organism>
<dbReference type="Proteomes" id="UP000656042">
    <property type="component" value="Unassembled WGS sequence"/>
</dbReference>
<dbReference type="EMBL" id="BMMX01000003">
    <property type="protein sequence ID" value="GGK81870.1"/>
    <property type="molecule type" value="Genomic_DNA"/>
</dbReference>
<dbReference type="PANTHER" id="PTHR10272">
    <property type="entry name" value="PLATELET-ACTIVATING FACTOR ACETYLHYDROLASE"/>
    <property type="match status" value="1"/>
</dbReference>
<dbReference type="RefSeq" id="WP_189078334.1">
    <property type="nucleotide sequence ID" value="NZ_BMMX01000003.1"/>
</dbReference>
<evidence type="ECO:0000256" key="3">
    <source>
        <dbReference type="ARBA" id="ARBA00023098"/>
    </source>
</evidence>
<dbReference type="Gene3D" id="3.40.50.1820">
    <property type="entry name" value="alpha/beta hydrolase"/>
    <property type="match status" value="1"/>
</dbReference>
<dbReference type="PANTHER" id="PTHR10272:SF0">
    <property type="entry name" value="PLATELET-ACTIVATING FACTOR ACETYLHYDROLASE"/>
    <property type="match status" value="1"/>
</dbReference>
<evidence type="ECO:0000313" key="6">
    <source>
        <dbReference type="EMBL" id="GGK81870.1"/>
    </source>
</evidence>
<evidence type="ECO:0000313" key="7">
    <source>
        <dbReference type="Proteomes" id="UP000656042"/>
    </source>
</evidence>
<name>A0A8J3BYU3_9ACTN</name>
<evidence type="ECO:0000256" key="5">
    <source>
        <dbReference type="SAM" id="SignalP"/>
    </source>
</evidence>
<evidence type="ECO:0000256" key="2">
    <source>
        <dbReference type="ARBA" id="ARBA00022963"/>
    </source>
</evidence>
<sequence>MRATRGFLAAMAGLLAVGVAPPVSAPAAVPTPRSAEPVPRTADWSLPAPTGPNPVGRDVLHLIDRDRPDPWVPSGPRELMVSVWYPAVAGQGRRVPYASAAESELMLRLTGVLDTTDAPADALTRVRTHARSGAPALPTTRRRPLVVLSPGFGDPRWMQTALAEDLASRGYVVAGVDHTYEAAAVTFPDGRVAECVVCASDVHSPEIAASRARDISFVLDRLLGGHRYGRLIDHRRIAVVGHSMGGAAAATTMLADRRVVAGANLDGTFQPTLTHDLDRPFLMLGTSPHGADTVDASWPESWPHLTGWRRWLYVPEMNHRSPSDAAVVGEWLGLDMQPMPGPRAVRISRTYVAAFLDLHLRHRPQPLLSGPSPRFPEVHFLAPGR</sequence>
<dbReference type="GO" id="GO:0003847">
    <property type="term" value="F:1-alkyl-2-acetylglycerophosphocholine esterase activity"/>
    <property type="evidence" value="ECO:0007669"/>
    <property type="project" value="TreeGrafter"/>
</dbReference>
<evidence type="ECO:0000256" key="4">
    <source>
        <dbReference type="SAM" id="MobiDB-lite"/>
    </source>
</evidence>
<dbReference type="InterPro" id="IPR029058">
    <property type="entry name" value="AB_hydrolase_fold"/>
</dbReference>
<evidence type="ECO:0000256" key="1">
    <source>
        <dbReference type="ARBA" id="ARBA00022801"/>
    </source>
</evidence>
<reference evidence="6" key="1">
    <citation type="journal article" date="2014" name="Int. J. Syst. Evol. Microbiol.">
        <title>Complete genome sequence of Corynebacterium casei LMG S-19264T (=DSM 44701T), isolated from a smear-ripened cheese.</title>
        <authorList>
            <consortium name="US DOE Joint Genome Institute (JGI-PGF)"/>
            <person name="Walter F."/>
            <person name="Albersmeier A."/>
            <person name="Kalinowski J."/>
            <person name="Ruckert C."/>
        </authorList>
    </citation>
    <scope>NUCLEOTIDE SEQUENCE</scope>
    <source>
        <strain evidence="6">CGMCC 4.7299</strain>
    </source>
</reference>
<feature type="region of interest" description="Disordered" evidence="4">
    <location>
        <begin position="25"/>
        <end position="51"/>
    </location>
</feature>
<dbReference type="GO" id="GO:0016042">
    <property type="term" value="P:lipid catabolic process"/>
    <property type="evidence" value="ECO:0007669"/>
    <property type="project" value="UniProtKB-KW"/>
</dbReference>
<protein>
    <submittedName>
        <fullName evidence="6">Lipase</fullName>
    </submittedName>
</protein>
<dbReference type="AlphaFoldDB" id="A0A8J3BYU3"/>
<dbReference type="Pfam" id="PF03403">
    <property type="entry name" value="PAF-AH_p_II"/>
    <property type="match status" value="1"/>
</dbReference>
<feature type="chain" id="PRO_5035228900" evidence="5">
    <location>
        <begin position="28"/>
        <end position="385"/>
    </location>
</feature>
<gene>
    <name evidence="6" type="ORF">GCM10012284_14910</name>
</gene>
<dbReference type="SUPFAM" id="SSF53474">
    <property type="entry name" value="alpha/beta-Hydrolases"/>
    <property type="match status" value="1"/>
</dbReference>
<keyword evidence="2" id="KW-0442">Lipid degradation</keyword>
<keyword evidence="3" id="KW-0443">Lipid metabolism</keyword>
<keyword evidence="7" id="KW-1185">Reference proteome</keyword>
<comment type="caution">
    <text evidence="6">The sequence shown here is derived from an EMBL/GenBank/DDBJ whole genome shotgun (WGS) entry which is preliminary data.</text>
</comment>
<keyword evidence="5" id="KW-0732">Signal</keyword>
<feature type="signal peptide" evidence="5">
    <location>
        <begin position="1"/>
        <end position="27"/>
    </location>
</feature>
<proteinExistence type="predicted"/>
<accession>A0A8J3BYU3</accession>
<reference evidence="6" key="2">
    <citation type="submission" date="2020-09" db="EMBL/GenBank/DDBJ databases">
        <authorList>
            <person name="Sun Q."/>
            <person name="Zhou Y."/>
        </authorList>
    </citation>
    <scope>NUCLEOTIDE SEQUENCE</scope>
    <source>
        <strain evidence="6">CGMCC 4.7299</strain>
    </source>
</reference>